<dbReference type="AlphaFoldDB" id="A0A3M7Q7V8"/>
<protein>
    <submittedName>
        <fullName evidence="1">Uncharacterized protein</fullName>
    </submittedName>
</protein>
<accession>A0A3M7Q7V8</accession>
<evidence type="ECO:0000313" key="2">
    <source>
        <dbReference type="Proteomes" id="UP000276133"/>
    </source>
</evidence>
<gene>
    <name evidence="1" type="ORF">BpHYR1_048114</name>
</gene>
<name>A0A3M7Q7V8_BRAPC</name>
<keyword evidence="2" id="KW-1185">Reference proteome</keyword>
<organism evidence="1 2">
    <name type="scientific">Brachionus plicatilis</name>
    <name type="common">Marine rotifer</name>
    <name type="synonym">Brachionus muelleri</name>
    <dbReference type="NCBI Taxonomy" id="10195"/>
    <lineage>
        <taxon>Eukaryota</taxon>
        <taxon>Metazoa</taxon>
        <taxon>Spiralia</taxon>
        <taxon>Gnathifera</taxon>
        <taxon>Rotifera</taxon>
        <taxon>Eurotatoria</taxon>
        <taxon>Monogononta</taxon>
        <taxon>Pseudotrocha</taxon>
        <taxon>Ploima</taxon>
        <taxon>Brachionidae</taxon>
        <taxon>Brachionus</taxon>
    </lineage>
</organism>
<dbReference type="EMBL" id="REGN01007103">
    <property type="protein sequence ID" value="RNA07272.1"/>
    <property type="molecule type" value="Genomic_DNA"/>
</dbReference>
<dbReference type="Proteomes" id="UP000276133">
    <property type="component" value="Unassembled WGS sequence"/>
</dbReference>
<comment type="caution">
    <text evidence="1">The sequence shown here is derived from an EMBL/GenBank/DDBJ whole genome shotgun (WGS) entry which is preliminary data.</text>
</comment>
<proteinExistence type="predicted"/>
<sequence length="258" mass="30064">MVFVLLILDDLTDCLKYSRRRSEITFGAAASSFSINELMQKNSASLRTSSAASSGGRSLLLQKLSMCLKNFPSRSIKYLSFSSLTISCLPLNITASIDSSYFVKVDRLVTKQKCRIVTCVDVMLFERNYLTLFMSQVKYPRFKFKFIINFVNFFPYNPIKLFLGLNKERNSYKKKILKPQLSFIMPIVKCLPNLNTKLEITCFFFFIMRLIKREHNMSELNTKIIVWFEKNVFGYWKSFDSDPECFFPPLLESIEDNN</sequence>
<evidence type="ECO:0000313" key="1">
    <source>
        <dbReference type="EMBL" id="RNA07272.1"/>
    </source>
</evidence>
<reference evidence="1 2" key="1">
    <citation type="journal article" date="2018" name="Sci. Rep.">
        <title>Genomic signatures of local adaptation to the degree of environmental predictability in rotifers.</title>
        <authorList>
            <person name="Franch-Gras L."/>
            <person name="Hahn C."/>
            <person name="Garcia-Roger E.M."/>
            <person name="Carmona M.J."/>
            <person name="Serra M."/>
            <person name="Gomez A."/>
        </authorList>
    </citation>
    <scope>NUCLEOTIDE SEQUENCE [LARGE SCALE GENOMIC DNA]</scope>
    <source>
        <strain evidence="1">HYR1</strain>
    </source>
</reference>